<feature type="transmembrane region" description="Helical" evidence="1">
    <location>
        <begin position="83"/>
        <end position="103"/>
    </location>
</feature>
<dbReference type="HOGENOM" id="CLU_1865352_0_0_1"/>
<keyword evidence="1" id="KW-0472">Membrane</keyword>
<reference evidence="2 3" key="1">
    <citation type="submission" date="2014-04" db="EMBL/GenBank/DDBJ databases">
        <title>Evolutionary Origins and Diversification of the Mycorrhizal Mutualists.</title>
        <authorList>
            <consortium name="DOE Joint Genome Institute"/>
            <consortium name="Mycorrhizal Genomics Consortium"/>
            <person name="Kohler A."/>
            <person name="Kuo A."/>
            <person name="Nagy L.G."/>
            <person name="Floudas D."/>
            <person name="Copeland A."/>
            <person name="Barry K.W."/>
            <person name="Cichocki N."/>
            <person name="Veneault-Fourrey C."/>
            <person name="LaButti K."/>
            <person name="Lindquist E.A."/>
            <person name="Lipzen A."/>
            <person name="Lundell T."/>
            <person name="Morin E."/>
            <person name="Murat C."/>
            <person name="Riley R."/>
            <person name="Ohm R."/>
            <person name="Sun H."/>
            <person name="Tunlid A."/>
            <person name="Henrissat B."/>
            <person name="Grigoriev I.V."/>
            <person name="Hibbett D.S."/>
            <person name="Martin F."/>
        </authorList>
    </citation>
    <scope>NUCLEOTIDE SEQUENCE [LARGE SCALE GENOMIC DNA]</scope>
    <source>
        <strain evidence="2 3">FD-317 M1</strain>
    </source>
</reference>
<dbReference type="Proteomes" id="UP000053593">
    <property type="component" value="Unassembled WGS sequence"/>
</dbReference>
<feature type="transmembrane region" description="Helical" evidence="1">
    <location>
        <begin position="32"/>
        <end position="56"/>
    </location>
</feature>
<dbReference type="EMBL" id="KN834778">
    <property type="protein sequence ID" value="KIK59792.1"/>
    <property type="molecule type" value="Genomic_DNA"/>
</dbReference>
<evidence type="ECO:0000313" key="3">
    <source>
        <dbReference type="Proteomes" id="UP000053593"/>
    </source>
</evidence>
<evidence type="ECO:0000313" key="2">
    <source>
        <dbReference type="EMBL" id="KIK59792.1"/>
    </source>
</evidence>
<accession>A0A0D0CME4</accession>
<proteinExistence type="predicted"/>
<name>A0A0D0CME4_9AGAR</name>
<gene>
    <name evidence="2" type="ORF">GYMLUDRAFT_658579</name>
</gene>
<evidence type="ECO:0000256" key="1">
    <source>
        <dbReference type="SAM" id="Phobius"/>
    </source>
</evidence>
<protein>
    <submittedName>
        <fullName evidence="2">Uncharacterized protein</fullName>
    </submittedName>
</protein>
<keyword evidence="1" id="KW-0812">Transmembrane</keyword>
<keyword evidence="1" id="KW-1133">Transmembrane helix</keyword>
<organism evidence="2 3">
    <name type="scientific">Collybiopsis luxurians FD-317 M1</name>
    <dbReference type="NCBI Taxonomy" id="944289"/>
    <lineage>
        <taxon>Eukaryota</taxon>
        <taxon>Fungi</taxon>
        <taxon>Dikarya</taxon>
        <taxon>Basidiomycota</taxon>
        <taxon>Agaricomycotina</taxon>
        <taxon>Agaricomycetes</taxon>
        <taxon>Agaricomycetidae</taxon>
        <taxon>Agaricales</taxon>
        <taxon>Marasmiineae</taxon>
        <taxon>Omphalotaceae</taxon>
        <taxon>Collybiopsis</taxon>
        <taxon>Collybiopsis luxurians</taxon>
    </lineage>
</organism>
<dbReference type="AlphaFoldDB" id="A0A0D0CME4"/>
<sequence length="137" mass="16178">MINEVFTFIYGEAKRNILRLAYLSFPYSSKAWVSHCICWLYLVVLGLLFQGWVYLLPPVLRFSGSKAELYYVSRCLLSLNYKYSFCLNSCTGYWVLLCLLMWFHLAKTWSVDAIKLSGRLSWSTRQLEWTILFRADK</sequence>
<keyword evidence="3" id="KW-1185">Reference proteome</keyword>